<name>A0AAE0GXE8_9CHLO</name>
<gene>
    <name evidence="1" type="ORF">CYMTET_6356</name>
</gene>
<keyword evidence="2" id="KW-1185">Reference proteome</keyword>
<sequence length="164" mass="16868">MCSLSTARTIAINHLHQPDPAVVLRQPPLADSFYPDYGGTLTQIAQQAVAMRIEGGFLPPPAVDAAPNFMQAAASVAPRLGPPDPMVVLRQPPFDISHPDAGGTLTQFAQQAVAMRTEGGISPPPAVDAAPANSLQAAASVTTGLAQPDAVAVLCLPPLDISHP</sequence>
<protein>
    <submittedName>
        <fullName evidence="1">Uncharacterized protein</fullName>
    </submittedName>
</protein>
<organism evidence="1 2">
    <name type="scientific">Cymbomonas tetramitiformis</name>
    <dbReference type="NCBI Taxonomy" id="36881"/>
    <lineage>
        <taxon>Eukaryota</taxon>
        <taxon>Viridiplantae</taxon>
        <taxon>Chlorophyta</taxon>
        <taxon>Pyramimonadophyceae</taxon>
        <taxon>Pyramimonadales</taxon>
        <taxon>Pyramimonadaceae</taxon>
        <taxon>Cymbomonas</taxon>
    </lineage>
</organism>
<evidence type="ECO:0000313" key="1">
    <source>
        <dbReference type="EMBL" id="KAK3286064.1"/>
    </source>
</evidence>
<dbReference type="Proteomes" id="UP001190700">
    <property type="component" value="Unassembled WGS sequence"/>
</dbReference>
<dbReference type="EMBL" id="LGRX02001506">
    <property type="protein sequence ID" value="KAK3286064.1"/>
    <property type="molecule type" value="Genomic_DNA"/>
</dbReference>
<reference evidence="1 2" key="1">
    <citation type="journal article" date="2015" name="Genome Biol. Evol.">
        <title>Comparative Genomics of a Bacterivorous Green Alga Reveals Evolutionary Causalities and Consequences of Phago-Mixotrophic Mode of Nutrition.</title>
        <authorList>
            <person name="Burns J.A."/>
            <person name="Paasch A."/>
            <person name="Narechania A."/>
            <person name="Kim E."/>
        </authorList>
    </citation>
    <scope>NUCLEOTIDE SEQUENCE [LARGE SCALE GENOMIC DNA]</scope>
    <source>
        <strain evidence="1 2">PLY_AMNH</strain>
    </source>
</reference>
<dbReference type="AlphaFoldDB" id="A0AAE0GXE8"/>
<accession>A0AAE0GXE8</accession>
<comment type="caution">
    <text evidence="1">The sequence shown here is derived from an EMBL/GenBank/DDBJ whole genome shotgun (WGS) entry which is preliminary data.</text>
</comment>
<proteinExistence type="predicted"/>
<evidence type="ECO:0000313" key="2">
    <source>
        <dbReference type="Proteomes" id="UP001190700"/>
    </source>
</evidence>